<protein>
    <submittedName>
        <fullName evidence="1">Uncharacterized protein</fullName>
    </submittedName>
</protein>
<accession>A0A0V0RBA8</accession>
<reference evidence="1 2" key="1">
    <citation type="submission" date="2015-01" db="EMBL/GenBank/DDBJ databases">
        <title>Evolution of Trichinella species and genotypes.</title>
        <authorList>
            <person name="Korhonen P.K."/>
            <person name="Edoardo P."/>
            <person name="Giuseppe L.R."/>
            <person name="Gasser R.B."/>
        </authorList>
    </citation>
    <scope>NUCLEOTIDE SEQUENCE [LARGE SCALE GENOMIC DNA]</scope>
    <source>
        <strain evidence="1">ISS37</strain>
    </source>
</reference>
<dbReference type="EMBL" id="JYDL01001367">
    <property type="protein sequence ID" value="KRX11799.1"/>
    <property type="molecule type" value="Genomic_DNA"/>
</dbReference>
<name>A0A0V0RBA8_9BILA</name>
<dbReference type="AlphaFoldDB" id="A0A0V0RBA8"/>
<dbReference type="OrthoDB" id="5938194at2759"/>
<keyword evidence="2" id="KW-1185">Reference proteome</keyword>
<dbReference type="Proteomes" id="UP000054630">
    <property type="component" value="Unassembled WGS sequence"/>
</dbReference>
<proteinExistence type="predicted"/>
<sequence>MNIESAVCFRRYSLTPDNLKEMLVIMCNQTR</sequence>
<gene>
    <name evidence="1" type="ORF">T07_7943</name>
</gene>
<evidence type="ECO:0000313" key="1">
    <source>
        <dbReference type="EMBL" id="KRX11799.1"/>
    </source>
</evidence>
<comment type="caution">
    <text evidence="1">The sequence shown here is derived from an EMBL/GenBank/DDBJ whole genome shotgun (WGS) entry which is preliminary data.</text>
</comment>
<evidence type="ECO:0000313" key="2">
    <source>
        <dbReference type="Proteomes" id="UP000054630"/>
    </source>
</evidence>
<organism evidence="1 2">
    <name type="scientific">Trichinella nelsoni</name>
    <dbReference type="NCBI Taxonomy" id="6336"/>
    <lineage>
        <taxon>Eukaryota</taxon>
        <taxon>Metazoa</taxon>
        <taxon>Ecdysozoa</taxon>
        <taxon>Nematoda</taxon>
        <taxon>Enoplea</taxon>
        <taxon>Dorylaimia</taxon>
        <taxon>Trichinellida</taxon>
        <taxon>Trichinellidae</taxon>
        <taxon>Trichinella</taxon>
    </lineage>
</organism>